<reference evidence="1 2" key="1">
    <citation type="submission" date="2019-12" db="EMBL/GenBank/DDBJ databases">
        <authorList>
            <person name="Reyes-Prieto M."/>
        </authorList>
    </citation>
    <scope>NUCLEOTIDE SEQUENCE [LARGE SCALE GENOMIC DNA]</scope>
    <source>
        <strain evidence="1">HF14-78462</strain>
    </source>
</reference>
<dbReference type="RefSeq" id="WP_159602310.1">
    <property type="nucleotide sequence ID" value="NZ_CACSAS010000030.1"/>
</dbReference>
<dbReference type="EMBL" id="CACSAS010000030">
    <property type="protein sequence ID" value="CAA0129351.1"/>
    <property type="molecule type" value="Genomic_DNA"/>
</dbReference>
<name>A0A5S9R620_9HYPH</name>
<evidence type="ECO:0000313" key="2">
    <source>
        <dbReference type="Proteomes" id="UP000433050"/>
    </source>
</evidence>
<dbReference type="AlphaFoldDB" id="A0A5S9R620"/>
<dbReference type="Proteomes" id="UP000433050">
    <property type="component" value="Unassembled WGS sequence"/>
</dbReference>
<gene>
    <name evidence="1" type="ORF">STARVERO_04492</name>
</gene>
<keyword evidence="2" id="KW-1185">Reference proteome</keyword>
<protein>
    <recommendedName>
        <fullName evidence="3">Phage tail assembly protein</fullName>
    </recommendedName>
</protein>
<sequence length="91" mass="10061">MTAYTLIRPVDVAGKKIAELHFREPTFKDLRLFVKAVQTKDEMEAISEAICNLGTLTPAEVDALSVPDTAKVFGIIKGFFAAFEDEKPSKE</sequence>
<evidence type="ECO:0008006" key="3">
    <source>
        <dbReference type="Google" id="ProtNLM"/>
    </source>
</evidence>
<organism evidence="1 2">
    <name type="scientific">Starkeya nomas</name>
    <dbReference type="NCBI Taxonomy" id="2666134"/>
    <lineage>
        <taxon>Bacteria</taxon>
        <taxon>Pseudomonadati</taxon>
        <taxon>Pseudomonadota</taxon>
        <taxon>Alphaproteobacteria</taxon>
        <taxon>Hyphomicrobiales</taxon>
        <taxon>Xanthobacteraceae</taxon>
        <taxon>Starkeya</taxon>
    </lineage>
</organism>
<accession>A0A5S9R620</accession>
<evidence type="ECO:0000313" key="1">
    <source>
        <dbReference type="EMBL" id="CAA0129351.1"/>
    </source>
</evidence>
<dbReference type="InterPro" id="IPR019289">
    <property type="entry name" value="Phage_tail_E/E"/>
</dbReference>
<dbReference type="Pfam" id="PF10109">
    <property type="entry name" value="Phage_TAC_7"/>
    <property type="match status" value="1"/>
</dbReference>
<proteinExistence type="predicted"/>